<dbReference type="KEGG" id="ccro:CMC5_043940"/>
<gene>
    <name evidence="5" type="ORF">CMC5_043940</name>
</gene>
<protein>
    <submittedName>
        <fullName evidence="5">Short-chain dehydrogenase</fullName>
    </submittedName>
</protein>
<proteinExistence type="inferred from homology"/>
<accession>A0A0K1EH99</accession>
<dbReference type="AlphaFoldDB" id="A0A0K1EH99"/>
<dbReference type="PANTHER" id="PTHR43963:SF6">
    <property type="entry name" value="CHAIN DEHYDROGENASE FAMILY PROTEIN, PUTATIVE (AFU_ORTHOLOGUE AFUA_3G15350)-RELATED"/>
    <property type="match status" value="1"/>
</dbReference>
<dbReference type="STRING" id="52.CMC5_043940"/>
<evidence type="ECO:0000256" key="3">
    <source>
        <dbReference type="ARBA" id="ARBA00023002"/>
    </source>
</evidence>
<dbReference type="CDD" id="cd05324">
    <property type="entry name" value="carb_red_PTCR-like_SDR_c"/>
    <property type="match status" value="1"/>
</dbReference>
<dbReference type="InterPro" id="IPR036291">
    <property type="entry name" value="NAD(P)-bd_dom_sf"/>
</dbReference>
<dbReference type="SUPFAM" id="SSF51735">
    <property type="entry name" value="NAD(P)-binding Rossmann-fold domains"/>
    <property type="match status" value="1"/>
</dbReference>
<dbReference type="PRINTS" id="PR00080">
    <property type="entry name" value="SDRFAMILY"/>
</dbReference>
<dbReference type="GO" id="GO:0016616">
    <property type="term" value="F:oxidoreductase activity, acting on the CH-OH group of donors, NAD or NADP as acceptor"/>
    <property type="evidence" value="ECO:0007669"/>
    <property type="project" value="InterPro"/>
</dbReference>
<dbReference type="EMBL" id="CP012159">
    <property type="protein sequence ID" value="AKT40241.1"/>
    <property type="molecule type" value="Genomic_DNA"/>
</dbReference>
<keyword evidence="2" id="KW-0521">NADP</keyword>
<dbReference type="PRINTS" id="PR00081">
    <property type="entry name" value="GDHRDH"/>
</dbReference>
<dbReference type="OrthoDB" id="5334159at2"/>
<name>A0A0K1EH99_CHOCO</name>
<reference evidence="5 6" key="1">
    <citation type="submission" date="2015-07" db="EMBL/GenBank/DDBJ databases">
        <title>Genome analysis of myxobacterium Chondromyces crocatus Cm c5 reveals a high potential for natural compound synthesis and the genetic basis for the loss of fruiting body formation.</title>
        <authorList>
            <person name="Zaburannyi N."/>
            <person name="Bunk B."/>
            <person name="Maier J."/>
            <person name="Overmann J."/>
            <person name="Mueller R."/>
        </authorList>
    </citation>
    <scope>NUCLEOTIDE SEQUENCE [LARGE SCALE GENOMIC DNA]</scope>
    <source>
        <strain evidence="5 6">Cm c5</strain>
    </source>
</reference>
<dbReference type="InterPro" id="IPR002347">
    <property type="entry name" value="SDR_fam"/>
</dbReference>
<dbReference type="PANTHER" id="PTHR43963">
    <property type="entry name" value="CARBONYL REDUCTASE 1-RELATED"/>
    <property type="match status" value="1"/>
</dbReference>
<keyword evidence="6" id="KW-1185">Reference proteome</keyword>
<dbReference type="InterPro" id="IPR045313">
    <property type="entry name" value="CBR1-like"/>
</dbReference>
<organism evidence="5 6">
    <name type="scientific">Chondromyces crocatus</name>
    <dbReference type="NCBI Taxonomy" id="52"/>
    <lineage>
        <taxon>Bacteria</taxon>
        <taxon>Pseudomonadati</taxon>
        <taxon>Myxococcota</taxon>
        <taxon>Polyangia</taxon>
        <taxon>Polyangiales</taxon>
        <taxon>Polyangiaceae</taxon>
        <taxon>Chondromyces</taxon>
    </lineage>
</organism>
<evidence type="ECO:0000313" key="5">
    <source>
        <dbReference type="EMBL" id="AKT40241.1"/>
    </source>
</evidence>
<dbReference type="InterPro" id="IPR020904">
    <property type="entry name" value="Sc_DH/Rdtase_CS"/>
</dbReference>
<comment type="similarity">
    <text evidence="1 4">Belongs to the short-chain dehydrogenases/reductases (SDR) family.</text>
</comment>
<dbReference type="Proteomes" id="UP000067626">
    <property type="component" value="Chromosome"/>
</dbReference>
<keyword evidence="3" id="KW-0560">Oxidoreductase</keyword>
<dbReference type="Pfam" id="PF13561">
    <property type="entry name" value="adh_short_C2"/>
    <property type="match status" value="1"/>
</dbReference>
<dbReference type="RefSeq" id="WP_156338774.1">
    <property type="nucleotide sequence ID" value="NZ_CP012159.1"/>
</dbReference>
<sequence length="264" mass="28323">MARIALITGGNRGIGYEVGRQLGQRGVEVILTSRDDAAGRTACDELLAEGVSARHHRLDVTRDDSVQDLAAWVKAELGGLDILVNNAGIVFQGFDAEIARQTIDTNFFGPLRVTEALLPLLRPSGRIVMISSGLGDRSKLGPERRARFETPSRLTRDALIAEMRAFVAAVAAGRHEAEGWPSSAYAVSKIGLNVLTDLVGQELAAADRGILCNAVCPGWVRTDMGGPNAHRSVEEGADTPVWLAISPDVTAQGAVFRDRKPYAW</sequence>
<dbReference type="Gene3D" id="3.40.50.720">
    <property type="entry name" value="NAD(P)-binding Rossmann-like Domain"/>
    <property type="match status" value="1"/>
</dbReference>
<evidence type="ECO:0000313" key="6">
    <source>
        <dbReference type="Proteomes" id="UP000067626"/>
    </source>
</evidence>
<evidence type="ECO:0000256" key="4">
    <source>
        <dbReference type="RuleBase" id="RU000363"/>
    </source>
</evidence>
<dbReference type="PROSITE" id="PS00061">
    <property type="entry name" value="ADH_SHORT"/>
    <property type="match status" value="1"/>
</dbReference>
<dbReference type="Pfam" id="PF00106">
    <property type="entry name" value="adh_short"/>
    <property type="match status" value="1"/>
</dbReference>
<evidence type="ECO:0000256" key="2">
    <source>
        <dbReference type="ARBA" id="ARBA00022857"/>
    </source>
</evidence>
<evidence type="ECO:0000256" key="1">
    <source>
        <dbReference type="ARBA" id="ARBA00006484"/>
    </source>
</evidence>